<dbReference type="AlphaFoldDB" id="A0A1C3NZN5"/>
<protein>
    <submittedName>
        <fullName evidence="2">Uncharacterized protein</fullName>
    </submittedName>
</protein>
<proteinExistence type="predicted"/>
<gene>
    <name evidence="2" type="ORF">FDG2_3422</name>
</gene>
<sequence>MAKAARSIKDAWYLHLVKGDQMKVVFRGKVFTLIRGDEDALRAAVAYGIRRHGIRRAQLGLARLFDQPFGGDRIRDRLPDGSQDDLENHSGA</sequence>
<organism evidence="2 3">
    <name type="scientific">Candidatus Protofrankia californiensis</name>
    <dbReference type="NCBI Taxonomy" id="1839754"/>
    <lineage>
        <taxon>Bacteria</taxon>
        <taxon>Bacillati</taxon>
        <taxon>Actinomycetota</taxon>
        <taxon>Actinomycetes</taxon>
        <taxon>Frankiales</taxon>
        <taxon>Frankiaceae</taxon>
        <taxon>Protofrankia</taxon>
    </lineage>
</organism>
<keyword evidence="3" id="KW-1185">Reference proteome</keyword>
<evidence type="ECO:0000313" key="2">
    <source>
        <dbReference type="EMBL" id="SBW23004.1"/>
    </source>
</evidence>
<dbReference type="EMBL" id="FLUV01001432">
    <property type="protein sequence ID" value="SBW23004.1"/>
    <property type="molecule type" value="Genomic_DNA"/>
</dbReference>
<accession>A0A1C3NZN5</accession>
<name>A0A1C3NZN5_9ACTN</name>
<feature type="region of interest" description="Disordered" evidence="1">
    <location>
        <begin position="69"/>
        <end position="92"/>
    </location>
</feature>
<dbReference type="Proteomes" id="UP000199013">
    <property type="component" value="Unassembled WGS sequence"/>
</dbReference>
<evidence type="ECO:0000313" key="3">
    <source>
        <dbReference type="Proteomes" id="UP000199013"/>
    </source>
</evidence>
<reference evidence="3" key="1">
    <citation type="submission" date="2016-02" db="EMBL/GenBank/DDBJ databases">
        <authorList>
            <person name="Wibberg D."/>
        </authorList>
    </citation>
    <scope>NUCLEOTIDE SEQUENCE [LARGE SCALE GENOMIC DNA]</scope>
</reference>
<evidence type="ECO:0000256" key="1">
    <source>
        <dbReference type="SAM" id="MobiDB-lite"/>
    </source>
</evidence>